<dbReference type="GO" id="GO:0008408">
    <property type="term" value="F:3'-5' exonuclease activity"/>
    <property type="evidence" value="ECO:0007669"/>
    <property type="project" value="UniProtKB-ARBA"/>
</dbReference>
<name>A0A7H4LJ51_WHEAT</name>
<keyword evidence="1" id="KW-0540">Nuclease</keyword>
<feature type="region of interest" description="Disordered" evidence="3">
    <location>
        <begin position="1"/>
        <end position="23"/>
    </location>
</feature>
<dbReference type="Proteomes" id="UP000280104">
    <property type="component" value="Chromosome II"/>
</dbReference>
<reference evidence="4 5" key="1">
    <citation type="submission" date="2018-05" db="EMBL/GenBank/DDBJ databases">
        <authorList>
            <person name="Thind KAUR A."/>
        </authorList>
    </citation>
    <scope>NUCLEOTIDE SEQUENCE [LARGE SCALE GENOMIC DNA]</scope>
</reference>
<dbReference type="AlphaFoldDB" id="A0A7H4LJ51"/>
<evidence type="ECO:0000256" key="2">
    <source>
        <dbReference type="ARBA" id="ARBA00022801"/>
    </source>
</evidence>
<dbReference type="InterPro" id="IPR012337">
    <property type="entry name" value="RNaseH-like_sf"/>
</dbReference>
<keyword evidence="2" id="KW-0378">Hydrolase</keyword>
<evidence type="ECO:0000313" key="4">
    <source>
        <dbReference type="EMBL" id="SPT18639.1"/>
    </source>
</evidence>
<sequence>MQPIDLRSKGSRKPISWENGKPLPCRSHAGSSLLLVPARPSILRRFAPSRPVHSHYGSSTNPNPPPKSMASQISLIGGEYKVRTITGDEFDVIYTRSSAMVKGCLSRFRRMFEDSDDEWVAWLDVEYTTVLGREKDLKDEERKKPAVIQVCVHDLCLVYHICHADVECQHFKDFLESNLVKFVTVDFGNDKEVLRQIGLVVGNTFDLQKNWLVSSRQPSMLTLAGAMVYPSYGKMEKPPYMFHRHAWQRNVLDIDHI</sequence>
<dbReference type="InterPro" id="IPR051132">
    <property type="entry name" value="3-5_Exonuclease_domain"/>
</dbReference>
<evidence type="ECO:0000256" key="3">
    <source>
        <dbReference type="SAM" id="MobiDB-lite"/>
    </source>
</evidence>
<dbReference type="Gene3D" id="3.30.420.10">
    <property type="entry name" value="Ribonuclease H-like superfamily/Ribonuclease H"/>
    <property type="match status" value="1"/>
</dbReference>
<dbReference type="EMBL" id="LS480641">
    <property type="protein sequence ID" value="SPT18639.1"/>
    <property type="molecule type" value="Genomic_DNA"/>
</dbReference>
<dbReference type="PANTHER" id="PTHR13620">
    <property type="entry name" value="3-5 EXONUCLEASE"/>
    <property type="match status" value="1"/>
</dbReference>
<organism evidence="4 5">
    <name type="scientific">Triticum aestivum</name>
    <name type="common">Wheat</name>
    <dbReference type="NCBI Taxonomy" id="4565"/>
    <lineage>
        <taxon>Eukaryota</taxon>
        <taxon>Viridiplantae</taxon>
        <taxon>Streptophyta</taxon>
        <taxon>Embryophyta</taxon>
        <taxon>Tracheophyta</taxon>
        <taxon>Spermatophyta</taxon>
        <taxon>Magnoliopsida</taxon>
        <taxon>Liliopsida</taxon>
        <taxon>Poales</taxon>
        <taxon>Poaceae</taxon>
        <taxon>BOP clade</taxon>
        <taxon>Pooideae</taxon>
        <taxon>Triticodae</taxon>
        <taxon>Triticeae</taxon>
        <taxon>Triticinae</taxon>
        <taxon>Triticum</taxon>
    </lineage>
</organism>
<dbReference type="InterPro" id="IPR036397">
    <property type="entry name" value="RNaseH_sf"/>
</dbReference>
<evidence type="ECO:0000313" key="5">
    <source>
        <dbReference type="Proteomes" id="UP000280104"/>
    </source>
</evidence>
<dbReference type="GO" id="GO:0003676">
    <property type="term" value="F:nucleic acid binding"/>
    <property type="evidence" value="ECO:0007669"/>
    <property type="project" value="InterPro"/>
</dbReference>
<accession>A0A7H4LJ51</accession>
<proteinExistence type="predicted"/>
<dbReference type="SUPFAM" id="SSF53098">
    <property type="entry name" value="Ribonuclease H-like"/>
    <property type="match status" value="1"/>
</dbReference>
<evidence type="ECO:0000256" key="1">
    <source>
        <dbReference type="ARBA" id="ARBA00022722"/>
    </source>
</evidence>
<dbReference type="PANTHER" id="PTHR13620:SF122">
    <property type="entry name" value="3'-5' EXONUCLEASE DOMAIN-CONTAINING PROTEIN"/>
    <property type="match status" value="1"/>
</dbReference>
<protein>
    <submittedName>
        <fullName evidence="4">Uncharacterized protein</fullName>
    </submittedName>
</protein>
<gene>
    <name evidence="4" type="ORF">CAMPLR22A2D_LOCUS3251</name>
</gene>